<proteinExistence type="predicted"/>
<dbReference type="EMBL" id="JANRMS010000203">
    <property type="protein sequence ID" value="KAJ3544269.1"/>
    <property type="molecule type" value="Genomic_DNA"/>
</dbReference>
<evidence type="ECO:0000313" key="2">
    <source>
        <dbReference type="Proteomes" id="UP001148629"/>
    </source>
</evidence>
<keyword evidence="2" id="KW-1185">Reference proteome</keyword>
<reference evidence="1" key="1">
    <citation type="submission" date="2022-08" db="EMBL/GenBank/DDBJ databases">
        <title>Genome Sequence of Fusarium decemcellulare.</title>
        <authorList>
            <person name="Buettner E."/>
        </authorList>
    </citation>
    <scope>NUCLEOTIDE SEQUENCE</scope>
    <source>
        <strain evidence="1">Babe19</strain>
    </source>
</reference>
<organism evidence="1 2">
    <name type="scientific">Fusarium decemcellulare</name>
    <dbReference type="NCBI Taxonomy" id="57161"/>
    <lineage>
        <taxon>Eukaryota</taxon>
        <taxon>Fungi</taxon>
        <taxon>Dikarya</taxon>
        <taxon>Ascomycota</taxon>
        <taxon>Pezizomycotina</taxon>
        <taxon>Sordariomycetes</taxon>
        <taxon>Hypocreomycetidae</taxon>
        <taxon>Hypocreales</taxon>
        <taxon>Nectriaceae</taxon>
        <taxon>Fusarium</taxon>
        <taxon>Fusarium decemcellulare species complex</taxon>
    </lineage>
</organism>
<gene>
    <name evidence="1" type="ORF">NM208_g3149</name>
</gene>
<dbReference type="Proteomes" id="UP001148629">
    <property type="component" value="Unassembled WGS sequence"/>
</dbReference>
<protein>
    <submittedName>
        <fullName evidence="1">Uncharacterized protein</fullName>
    </submittedName>
</protein>
<comment type="caution">
    <text evidence="1">The sequence shown here is derived from an EMBL/GenBank/DDBJ whole genome shotgun (WGS) entry which is preliminary data.</text>
</comment>
<name>A0ACC1SQ99_9HYPO</name>
<accession>A0ACC1SQ99</accession>
<sequence>MAAAIQTARMKKTVAIVFPGNTIGGLTASGLGWTDSKNGNAIGGIAREFYGKVYAHYKKSGAWKRETRSKYISRKIGAQPGPAIDDSKKVQWTFEPKVAEYIWENWMKDGKIPVYRNQAIDRSKSGVVKKGGRITSFKTLDGTVFKAKMFIDAGYEGDLMATAGIPYRVGREAKSAYSESAAGVAINSANTLSKIDPYMKKGDPKSGLLYGVDRIIGDTKSVAGNADPIRLQSYNYRLCLTKEAGNRVPFSKPAGYNESNYELLFRYIEAGYKGPFFTSQLMPNIKTDSNARGQVSTDLIGGNYNTESNYPEFSYAQRAANAQEHKLWTQGFLWTLANHERVPESIRKSVSAWGHAKDEFVKNGNWPYELYIREGRRMYGSYTMRQSDIQQPKYRSNAIAMGAYTLDVHQVSRVLVQGKIYDDGLVHVPIKGPFSIPYEAIIPKGGRCDKFPEPCHDEQHAHRILVDPHGADVYEYGAECCDRGGNGN</sequence>
<evidence type="ECO:0000313" key="1">
    <source>
        <dbReference type="EMBL" id="KAJ3544269.1"/>
    </source>
</evidence>